<feature type="region of interest" description="Disordered" evidence="1">
    <location>
        <begin position="67"/>
        <end position="91"/>
    </location>
</feature>
<feature type="region of interest" description="Disordered" evidence="1">
    <location>
        <begin position="269"/>
        <end position="332"/>
    </location>
</feature>
<dbReference type="Pfam" id="PF13306">
    <property type="entry name" value="LRR_5"/>
    <property type="match status" value="3"/>
</dbReference>
<name>A0ABR2L1E6_9EUKA</name>
<organism evidence="2 3">
    <name type="scientific">Tritrichomonas musculus</name>
    <dbReference type="NCBI Taxonomy" id="1915356"/>
    <lineage>
        <taxon>Eukaryota</taxon>
        <taxon>Metamonada</taxon>
        <taxon>Parabasalia</taxon>
        <taxon>Tritrichomonadida</taxon>
        <taxon>Tritrichomonadidae</taxon>
        <taxon>Tritrichomonas</taxon>
    </lineage>
</organism>
<keyword evidence="3" id="KW-1185">Reference proteome</keyword>
<feature type="compositionally biased region" description="Acidic residues" evidence="1">
    <location>
        <begin position="278"/>
        <end position="295"/>
    </location>
</feature>
<evidence type="ECO:0000256" key="1">
    <source>
        <dbReference type="SAM" id="MobiDB-lite"/>
    </source>
</evidence>
<dbReference type="Proteomes" id="UP001470230">
    <property type="component" value="Unassembled WGS sequence"/>
</dbReference>
<dbReference type="InterPro" id="IPR026906">
    <property type="entry name" value="LRR_5"/>
</dbReference>
<dbReference type="PANTHER" id="PTHR45661">
    <property type="entry name" value="SURFACE ANTIGEN"/>
    <property type="match status" value="1"/>
</dbReference>
<evidence type="ECO:0000313" key="2">
    <source>
        <dbReference type="EMBL" id="KAK8897027.1"/>
    </source>
</evidence>
<gene>
    <name evidence="2" type="ORF">M9Y10_014960</name>
</gene>
<comment type="caution">
    <text evidence="2">The sequence shown here is derived from an EMBL/GenBank/DDBJ whole genome shotgun (WGS) entry which is preliminary data.</text>
</comment>
<reference evidence="2 3" key="1">
    <citation type="submission" date="2024-04" db="EMBL/GenBank/DDBJ databases">
        <title>Tritrichomonas musculus Genome.</title>
        <authorList>
            <person name="Alves-Ferreira E."/>
            <person name="Grigg M."/>
            <person name="Lorenzi H."/>
            <person name="Galac M."/>
        </authorList>
    </citation>
    <scope>NUCLEOTIDE SEQUENCE [LARGE SCALE GENOMIC DNA]</scope>
    <source>
        <strain evidence="2 3">EAF2021</strain>
    </source>
</reference>
<dbReference type="SUPFAM" id="SSF52058">
    <property type="entry name" value="L domain-like"/>
    <property type="match status" value="1"/>
</dbReference>
<protein>
    <submittedName>
        <fullName evidence="2">Uncharacterized protein</fullName>
    </submittedName>
</protein>
<dbReference type="PANTHER" id="PTHR45661:SF3">
    <property type="entry name" value="IG-LIKE DOMAIN-CONTAINING PROTEIN"/>
    <property type="match status" value="1"/>
</dbReference>
<feature type="compositionally biased region" description="Polar residues" evidence="1">
    <location>
        <begin position="71"/>
        <end position="87"/>
    </location>
</feature>
<evidence type="ECO:0000313" key="3">
    <source>
        <dbReference type="Proteomes" id="UP001470230"/>
    </source>
</evidence>
<sequence length="973" mass="108645">MKYTTFPSIHDIKISTGERSWTFSRSRFKLISPKLYSLTDINFFSGYSTQENNIVLELSKTAVTETPDLKGNNNLKTSSSQSLTPNDSSSSAISLSGNSSIESIQSESTNLNTLTILIPNDFSNSSVDAIIKYIYYQVFDITEETSIDLYCLSYSLGLIEIISKTSSYILYKFPPKGIVDTIRICWRRQVDSGPFDRAIEANFSDYISELHNLPAQKIFSMLKQNHLKVSPDGLANLISSIALRHCKNKNKKIKNDSLKNLLKDADDIVNSSNAANNAEEDEEDQKEDEEEENQEEEQKSDTESDESDADNDSKNEGENGNEGEISKEGENDCADFDNVHDILSLTDFLNFSECSPSALSEMFTSLGLLEANNNNNNNTSSTANLNNNDGAVGFGAEFEGVKLASASGAIKICDFCAQLLKRQIEMRSDCKQMLSSLEKEASGVAGAAEYQLSIENERGLYMRKNLQVSDHYEQLAIEKGDPEIVLKIADKYYDKRKDRETAFGLYSRLLRPTEAKDAKRNLSKEEIKQSRSKCGEHIASRMREFLGPNNAPDAVQLLRLAISQGEENCCVFGYEFSLEHPNIISEGYAIGNLINVFGDFVVKIGTETIESDKFSNNNKLKSACIPPSVKRINDRSFNECTQLERVFIPPNVELIGTCAFSGCSSLVTVRLPRSLKEIGESSFSDCSSLKSINVSIGCSFETIEYGCFSGCINLRVLELPESLCEICDNAFCGCESLTSLRIPSTVRFIGEKAFMECKSLEKITFDDNSQLATIHNYAFSGCCSLIFLSLPPSVITIGDFAFEGCEMLQELAISFGVQSIGESCFYRCESLKKLDFPPSVRYIRDYAFYQCHSLKSLSLPLSVKEIGRYVFFQCVELQSLAVASFEHLNMIFQTANRKSLKYLKILSGPVSIQEGQIPNFEDLVEVEIPASVQNVRKNAFRNCKKIKNVVVETRHTQIDKNAFDCQPKIQYTN</sequence>
<dbReference type="InterPro" id="IPR032675">
    <property type="entry name" value="LRR_dom_sf"/>
</dbReference>
<dbReference type="InterPro" id="IPR053139">
    <property type="entry name" value="Surface_bspA-like"/>
</dbReference>
<dbReference type="InterPro" id="IPR011990">
    <property type="entry name" value="TPR-like_helical_dom_sf"/>
</dbReference>
<dbReference type="Gene3D" id="3.80.10.10">
    <property type="entry name" value="Ribonuclease Inhibitor"/>
    <property type="match status" value="2"/>
</dbReference>
<proteinExistence type="predicted"/>
<dbReference type="Gene3D" id="1.25.40.10">
    <property type="entry name" value="Tetratricopeptide repeat domain"/>
    <property type="match status" value="1"/>
</dbReference>
<accession>A0ABR2L1E6</accession>
<dbReference type="EMBL" id="JAPFFF010000002">
    <property type="protein sequence ID" value="KAK8897027.1"/>
    <property type="molecule type" value="Genomic_DNA"/>
</dbReference>